<dbReference type="Gene3D" id="3.40.630.30">
    <property type="match status" value="1"/>
</dbReference>
<dbReference type="PATRIC" id="fig|28087.4.peg.1426"/>
<evidence type="ECO:0008006" key="3">
    <source>
        <dbReference type="Google" id="ProtNLM"/>
    </source>
</evidence>
<name>A0A0W0YPB6_9GAMM</name>
<dbReference type="SUPFAM" id="SSF55729">
    <property type="entry name" value="Acyl-CoA N-acyltransferases (Nat)"/>
    <property type="match status" value="1"/>
</dbReference>
<dbReference type="AlphaFoldDB" id="A0A0W0YPB6"/>
<evidence type="ECO:0000313" key="1">
    <source>
        <dbReference type="EMBL" id="KTD58728.1"/>
    </source>
</evidence>
<proteinExistence type="predicted"/>
<organism evidence="1 2">
    <name type="scientific">Legionella sainthelensi</name>
    <dbReference type="NCBI Taxonomy" id="28087"/>
    <lineage>
        <taxon>Bacteria</taxon>
        <taxon>Pseudomonadati</taxon>
        <taxon>Pseudomonadota</taxon>
        <taxon>Gammaproteobacteria</taxon>
        <taxon>Legionellales</taxon>
        <taxon>Legionellaceae</taxon>
        <taxon>Legionella</taxon>
    </lineage>
</organism>
<comment type="caution">
    <text evidence="1">The sequence shown here is derived from an EMBL/GenBank/DDBJ whole genome shotgun (WGS) entry which is preliminary data.</text>
</comment>
<dbReference type="RefSeq" id="WP_051544786.1">
    <property type="nucleotide sequence ID" value="NZ_CAAAJE010000035.1"/>
</dbReference>
<accession>A0A0W0YPB6</accession>
<dbReference type="Pfam" id="PF13527">
    <property type="entry name" value="Acetyltransf_9"/>
    <property type="match status" value="1"/>
</dbReference>
<dbReference type="InterPro" id="IPR016181">
    <property type="entry name" value="Acyl_CoA_acyltransferase"/>
</dbReference>
<dbReference type="Proteomes" id="UP000054621">
    <property type="component" value="Unassembled WGS sequence"/>
</dbReference>
<dbReference type="eggNOG" id="COG3153">
    <property type="taxonomic scope" value="Bacteria"/>
</dbReference>
<evidence type="ECO:0000313" key="2">
    <source>
        <dbReference type="Proteomes" id="UP000054621"/>
    </source>
</evidence>
<reference evidence="1 2" key="1">
    <citation type="submission" date="2015-11" db="EMBL/GenBank/DDBJ databases">
        <title>Genomic analysis of 38 Legionella species identifies large and diverse effector repertoires.</title>
        <authorList>
            <person name="Burstein D."/>
            <person name="Amaro F."/>
            <person name="Zusman T."/>
            <person name="Lifshitz Z."/>
            <person name="Cohen O."/>
            <person name="Gilbert J.A."/>
            <person name="Pupko T."/>
            <person name="Shuman H.A."/>
            <person name="Segal G."/>
        </authorList>
    </citation>
    <scope>NUCLEOTIDE SEQUENCE [LARGE SCALE GENOMIC DNA]</scope>
    <source>
        <strain evidence="1 2">Mt.St.Helens-4</strain>
    </source>
</reference>
<dbReference type="CDD" id="cd04301">
    <property type="entry name" value="NAT_SF"/>
    <property type="match status" value="1"/>
</dbReference>
<dbReference type="OrthoDB" id="5570877at2"/>
<sequence>MIVQRIQTDPKTLSQCTALMNICFPKAKIFNIQYMRWLYIDNPEGSVIGFNVWDRDQLVAHYACIPAQIQINSTPVKAMLSLNTATHPNYQGKGLFTKLANMTYETAYKEGFTAVFGVSNENSSYGFQKLGFQFLRPLEARLGLGSLHINHDVIQKNVQFQRI</sequence>
<protein>
    <recommendedName>
        <fullName evidence="3">GNAT family N-acetyltransferase</fullName>
    </recommendedName>
</protein>
<gene>
    <name evidence="1" type="ORF">Lsai_1335</name>
</gene>
<dbReference type="EMBL" id="LNYV01000013">
    <property type="protein sequence ID" value="KTD58728.1"/>
    <property type="molecule type" value="Genomic_DNA"/>
</dbReference>